<dbReference type="PANTHER" id="PTHR12964:SF0">
    <property type="entry name" value="NADH DEHYDROGENASE [UBIQUINONE] 1 ALPHA SUBCOMPLEX SUBUNIT 6"/>
    <property type="match status" value="1"/>
</dbReference>
<evidence type="ECO:0000256" key="4">
    <source>
        <dbReference type="ARBA" id="ARBA00022660"/>
    </source>
</evidence>
<dbReference type="InterPro" id="IPR016488">
    <property type="entry name" value="NADH_Ub_cplx-1_asu_su-6"/>
</dbReference>
<evidence type="ECO:0000313" key="10">
    <source>
        <dbReference type="Proteomes" id="UP001055439"/>
    </source>
</evidence>
<dbReference type="EMBL" id="CP097505">
    <property type="protein sequence ID" value="URD94199.1"/>
    <property type="molecule type" value="Genomic_DNA"/>
</dbReference>
<sequence>MSALAALKMVKVPPNSASMEEARKQTLEFFKMACRSLPSVMEIYNLDDVVTVSQLRSTISAQIRKNAHIANPKVIDLLLFKATEELSNIVTHSKQRHHVIGQYVLGHEGGGLTQDMGTKDQGISEFLKQFYTSNYF</sequence>
<gene>
    <name evidence="9" type="ORF">MUK42_34481</name>
</gene>
<dbReference type="PANTHER" id="PTHR12964">
    <property type="entry name" value="NADH-UBIQUINONE OXIDOREDUCTASE B14 SUBUNIT"/>
    <property type="match status" value="1"/>
</dbReference>
<evidence type="ECO:0000256" key="5">
    <source>
        <dbReference type="ARBA" id="ARBA00022792"/>
    </source>
</evidence>
<keyword evidence="5" id="KW-0999">Mitochondrion inner membrane</keyword>
<dbReference type="GO" id="GO:0006979">
    <property type="term" value="P:response to oxidative stress"/>
    <property type="evidence" value="ECO:0007669"/>
    <property type="project" value="TreeGrafter"/>
</dbReference>
<dbReference type="AlphaFoldDB" id="A0A9E7JVS3"/>
<proteinExistence type="inferred from homology"/>
<keyword evidence="8" id="KW-0472">Membrane</keyword>
<protein>
    <submittedName>
        <fullName evidence="9">NADH dehydrogenase (Ubiquinone) 1 alpha subcomplex</fullName>
    </submittedName>
</protein>
<dbReference type="CDD" id="cd20266">
    <property type="entry name" value="Complex1_LYR_NDUFA6_LYRM6"/>
    <property type="match status" value="1"/>
</dbReference>
<dbReference type="Proteomes" id="UP001055439">
    <property type="component" value="Chromosome 3"/>
</dbReference>
<evidence type="ECO:0000256" key="8">
    <source>
        <dbReference type="ARBA" id="ARBA00023136"/>
    </source>
</evidence>
<comment type="similarity">
    <text evidence="2">Belongs to the complex I LYR family.</text>
</comment>
<keyword evidence="3" id="KW-0813">Transport</keyword>
<organism evidence="9 10">
    <name type="scientific">Musa troglodytarum</name>
    <name type="common">fe'i banana</name>
    <dbReference type="NCBI Taxonomy" id="320322"/>
    <lineage>
        <taxon>Eukaryota</taxon>
        <taxon>Viridiplantae</taxon>
        <taxon>Streptophyta</taxon>
        <taxon>Embryophyta</taxon>
        <taxon>Tracheophyta</taxon>
        <taxon>Spermatophyta</taxon>
        <taxon>Magnoliopsida</taxon>
        <taxon>Liliopsida</taxon>
        <taxon>Zingiberales</taxon>
        <taxon>Musaceae</taxon>
        <taxon>Musa</taxon>
    </lineage>
</organism>
<reference evidence="9" key="1">
    <citation type="submission" date="2022-05" db="EMBL/GenBank/DDBJ databases">
        <title>The Musa troglodytarum L. genome provides insights into the mechanism of non-climacteric behaviour and enrichment of carotenoids.</title>
        <authorList>
            <person name="Wang J."/>
        </authorList>
    </citation>
    <scope>NUCLEOTIDE SEQUENCE</scope>
    <source>
        <tissue evidence="9">Leaf</tissue>
    </source>
</reference>
<evidence type="ECO:0000256" key="3">
    <source>
        <dbReference type="ARBA" id="ARBA00022448"/>
    </source>
</evidence>
<evidence type="ECO:0000256" key="6">
    <source>
        <dbReference type="ARBA" id="ARBA00022982"/>
    </source>
</evidence>
<keyword evidence="7" id="KW-0496">Mitochondrion</keyword>
<keyword evidence="10" id="KW-1185">Reference proteome</keyword>
<name>A0A9E7JVS3_9LILI</name>
<keyword evidence="4" id="KW-0679">Respiratory chain</keyword>
<dbReference type="GO" id="GO:0045271">
    <property type="term" value="C:respiratory chain complex I"/>
    <property type="evidence" value="ECO:0007669"/>
    <property type="project" value="InterPro"/>
</dbReference>
<dbReference type="GO" id="GO:0005743">
    <property type="term" value="C:mitochondrial inner membrane"/>
    <property type="evidence" value="ECO:0007669"/>
    <property type="project" value="UniProtKB-SubCell"/>
</dbReference>
<comment type="subcellular location">
    <subcellularLocation>
        <location evidence="1">Mitochondrion inner membrane</location>
        <topology evidence="1">Peripheral membrane protein</topology>
        <orientation evidence="1">Matrix side</orientation>
    </subcellularLocation>
</comment>
<keyword evidence="6" id="KW-0249">Electron transport</keyword>
<evidence type="ECO:0000256" key="2">
    <source>
        <dbReference type="ARBA" id="ARBA00009508"/>
    </source>
</evidence>
<dbReference type="OrthoDB" id="14535at2759"/>
<accession>A0A9E7JVS3</accession>
<dbReference type="InterPro" id="IPR045299">
    <property type="entry name" value="Complex1_LYR_NDUFA6_LYRM6"/>
</dbReference>
<evidence type="ECO:0000256" key="1">
    <source>
        <dbReference type="ARBA" id="ARBA00004443"/>
    </source>
</evidence>
<evidence type="ECO:0000256" key="7">
    <source>
        <dbReference type="ARBA" id="ARBA00023128"/>
    </source>
</evidence>
<evidence type="ECO:0000313" key="9">
    <source>
        <dbReference type="EMBL" id="URD94199.1"/>
    </source>
</evidence>